<sequence>MRREIFRQFRDGENDGFKAILSLSHVCSQWRQELHNMPTLWTVFWAEPWSCYDWNLVKFVLQKIIRQHPIPFPIQLGFRSNPYSLDFVLEGFSCRITSLGYGPLVEKGDNSQILLSNHLLSHHLHKLSSHLQVLQLRVVEVPSTLFDGAFACLESLFLHTCVFPWRVASLITLKELTIYDPKERVGWQQILLVLVHLPLLEILKLSNALFLDDEEFDISVPTSLAHVHLPFNPPALSTFTLFEYEPRSAVYLLHKLRFRPDQLKELEVHIEFQPGTSDYSERRARRSIQRCQNHFERWWGTPTSTTHPTYIRPQWRYIYGETKVLLCVDDPFTPSDEEEEEEDGNE</sequence>
<evidence type="ECO:0000313" key="1">
    <source>
        <dbReference type="EMBL" id="TFK58252.1"/>
    </source>
</evidence>
<dbReference type="Proteomes" id="UP000308600">
    <property type="component" value="Unassembled WGS sequence"/>
</dbReference>
<evidence type="ECO:0000313" key="2">
    <source>
        <dbReference type="Proteomes" id="UP000308600"/>
    </source>
</evidence>
<protein>
    <submittedName>
        <fullName evidence="1">Uncharacterized protein</fullName>
    </submittedName>
</protein>
<gene>
    <name evidence="1" type="ORF">BDN72DRAFT_906921</name>
</gene>
<organism evidence="1 2">
    <name type="scientific">Pluteus cervinus</name>
    <dbReference type="NCBI Taxonomy" id="181527"/>
    <lineage>
        <taxon>Eukaryota</taxon>
        <taxon>Fungi</taxon>
        <taxon>Dikarya</taxon>
        <taxon>Basidiomycota</taxon>
        <taxon>Agaricomycotina</taxon>
        <taxon>Agaricomycetes</taxon>
        <taxon>Agaricomycetidae</taxon>
        <taxon>Agaricales</taxon>
        <taxon>Pluteineae</taxon>
        <taxon>Pluteaceae</taxon>
        <taxon>Pluteus</taxon>
    </lineage>
</organism>
<keyword evidence="2" id="KW-1185">Reference proteome</keyword>
<dbReference type="EMBL" id="ML209508">
    <property type="protein sequence ID" value="TFK58252.1"/>
    <property type="molecule type" value="Genomic_DNA"/>
</dbReference>
<accession>A0ACD3A050</accession>
<proteinExistence type="predicted"/>
<name>A0ACD3A050_9AGAR</name>
<reference evidence="1 2" key="1">
    <citation type="journal article" date="2019" name="Nat. Ecol. Evol.">
        <title>Megaphylogeny resolves global patterns of mushroom evolution.</title>
        <authorList>
            <person name="Varga T."/>
            <person name="Krizsan K."/>
            <person name="Foldi C."/>
            <person name="Dima B."/>
            <person name="Sanchez-Garcia M."/>
            <person name="Sanchez-Ramirez S."/>
            <person name="Szollosi G.J."/>
            <person name="Szarkandi J.G."/>
            <person name="Papp V."/>
            <person name="Albert L."/>
            <person name="Andreopoulos W."/>
            <person name="Angelini C."/>
            <person name="Antonin V."/>
            <person name="Barry K.W."/>
            <person name="Bougher N.L."/>
            <person name="Buchanan P."/>
            <person name="Buyck B."/>
            <person name="Bense V."/>
            <person name="Catcheside P."/>
            <person name="Chovatia M."/>
            <person name="Cooper J."/>
            <person name="Damon W."/>
            <person name="Desjardin D."/>
            <person name="Finy P."/>
            <person name="Geml J."/>
            <person name="Haridas S."/>
            <person name="Hughes K."/>
            <person name="Justo A."/>
            <person name="Karasinski D."/>
            <person name="Kautmanova I."/>
            <person name="Kiss B."/>
            <person name="Kocsube S."/>
            <person name="Kotiranta H."/>
            <person name="LaButti K.M."/>
            <person name="Lechner B.E."/>
            <person name="Liimatainen K."/>
            <person name="Lipzen A."/>
            <person name="Lukacs Z."/>
            <person name="Mihaltcheva S."/>
            <person name="Morgado L.N."/>
            <person name="Niskanen T."/>
            <person name="Noordeloos M.E."/>
            <person name="Ohm R.A."/>
            <person name="Ortiz-Santana B."/>
            <person name="Ovrebo C."/>
            <person name="Racz N."/>
            <person name="Riley R."/>
            <person name="Savchenko A."/>
            <person name="Shiryaev A."/>
            <person name="Soop K."/>
            <person name="Spirin V."/>
            <person name="Szebenyi C."/>
            <person name="Tomsovsky M."/>
            <person name="Tulloss R.E."/>
            <person name="Uehling J."/>
            <person name="Grigoriev I.V."/>
            <person name="Vagvolgyi C."/>
            <person name="Papp T."/>
            <person name="Martin F.M."/>
            <person name="Miettinen O."/>
            <person name="Hibbett D.S."/>
            <person name="Nagy L.G."/>
        </authorList>
    </citation>
    <scope>NUCLEOTIDE SEQUENCE [LARGE SCALE GENOMIC DNA]</scope>
    <source>
        <strain evidence="1 2">NL-1719</strain>
    </source>
</reference>